<name>A0ABS1J2U0_9FIRM</name>
<comment type="caution">
    <text evidence="2">The sequence shown here is derived from an EMBL/GenBank/DDBJ whole genome shotgun (WGS) entry which is preliminary data.</text>
</comment>
<dbReference type="InterPro" id="IPR002575">
    <property type="entry name" value="Aminoglycoside_PTrfase"/>
</dbReference>
<protein>
    <submittedName>
        <fullName evidence="2">Aminoglycoside phosphotransferase family protein</fullName>
    </submittedName>
</protein>
<reference evidence="2 3" key="1">
    <citation type="submission" date="2021-01" db="EMBL/GenBank/DDBJ databases">
        <title>Isolation and description of Catonella massiliensis sp. nov., a novel Catonella species, isolated from a stable periodontitis subject.</title>
        <authorList>
            <person name="Antezack A."/>
            <person name="Boxberger M."/>
            <person name="La Scola B."/>
            <person name="Monnet-Corti V."/>
        </authorList>
    </citation>
    <scope>NUCLEOTIDE SEQUENCE [LARGE SCALE GENOMIC DNA]</scope>
    <source>
        <strain evidence="2 3">Marseille-Q4567</strain>
    </source>
</reference>
<evidence type="ECO:0000259" key="1">
    <source>
        <dbReference type="Pfam" id="PF01636"/>
    </source>
</evidence>
<dbReference type="InterPro" id="IPR011009">
    <property type="entry name" value="Kinase-like_dom_sf"/>
</dbReference>
<sequence length="343" mass="39823">MDYTTLIKPLVKSKKYREGLGLPETIEEKYEMLAAGEYNVNLKFTHPVSGKKLVLRINQGSQMHLEKQIEYEANTLKLLENSGRTPKLYYVDGSKRYLDSGILVMEYLPGVALDYTKDLRKAADILVDIHRQDLPVDNGLIRTGTGFSFVLDECEEMFRHYTRSSYLDKDIHKRIRHLLDQGWAMSRSGEINFDGMYRCLINTELNSTNFLIGEDGKNYLIDWEKAVYGFPAQDIGHFLAPTSTFWKTDIILTKKEIDNFITRYLERAENYFDTQGIREAIRAFIKINCLRGLTWCAMAYVQYKEADKEIMNKSTREKLSQYLEDGFIRGIEALFNEGELEDI</sequence>
<gene>
    <name evidence="2" type="ORF">JJN12_11410</name>
</gene>
<dbReference type="Gene3D" id="3.90.1200.10">
    <property type="match status" value="1"/>
</dbReference>
<organism evidence="2 3">
    <name type="scientific">Catonella massiliensis</name>
    <dbReference type="NCBI Taxonomy" id="2799636"/>
    <lineage>
        <taxon>Bacteria</taxon>
        <taxon>Bacillati</taxon>
        <taxon>Bacillota</taxon>
        <taxon>Clostridia</taxon>
        <taxon>Lachnospirales</taxon>
        <taxon>Lachnospiraceae</taxon>
        <taxon>Catonella</taxon>
    </lineage>
</organism>
<dbReference type="PANTHER" id="PTHR21310">
    <property type="entry name" value="AMINOGLYCOSIDE PHOSPHOTRANSFERASE-RELATED-RELATED"/>
    <property type="match status" value="1"/>
</dbReference>
<evidence type="ECO:0000313" key="2">
    <source>
        <dbReference type="EMBL" id="MBK5898380.1"/>
    </source>
</evidence>
<evidence type="ECO:0000313" key="3">
    <source>
        <dbReference type="Proteomes" id="UP000604730"/>
    </source>
</evidence>
<proteinExistence type="predicted"/>
<accession>A0ABS1J2U0</accession>
<dbReference type="Proteomes" id="UP000604730">
    <property type="component" value="Unassembled WGS sequence"/>
</dbReference>
<dbReference type="RefSeq" id="WP_208429804.1">
    <property type="nucleotide sequence ID" value="NZ_JAEPRJ010000001.1"/>
</dbReference>
<dbReference type="Pfam" id="PF01636">
    <property type="entry name" value="APH"/>
    <property type="match status" value="1"/>
</dbReference>
<dbReference type="PANTHER" id="PTHR21310:SF15">
    <property type="entry name" value="AMINOGLYCOSIDE PHOSPHOTRANSFERASE DOMAIN-CONTAINING PROTEIN"/>
    <property type="match status" value="1"/>
</dbReference>
<dbReference type="EMBL" id="JAEPRJ010000001">
    <property type="protein sequence ID" value="MBK5898380.1"/>
    <property type="molecule type" value="Genomic_DNA"/>
</dbReference>
<keyword evidence="3" id="KW-1185">Reference proteome</keyword>
<dbReference type="SUPFAM" id="SSF56112">
    <property type="entry name" value="Protein kinase-like (PK-like)"/>
    <property type="match status" value="1"/>
</dbReference>
<feature type="domain" description="Aminoglycoside phosphotransferase" evidence="1">
    <location>
        <begin position="34"/>
        <end position="246"/>
    </location>
</feature>
<dbReference type="InterPro" id="IPR051678">
    <property type="entry name" value="AGP_Transferase"/>
</dbReference>